<sequence length="64" mass="7987">MLFLFSSIPHPHRCLFICIACPKWIQPSRSWTFLVFEFRVKQWHYRKFSIDETKRISKMNFRNH</sequence>
<proteinExistence type="predicted"/>
<reference evidence="2" key="1">
    <citation type="submission" date="2017-02" db="UniProtKB">
        <authorList>
            <consortium name="WormBaseParasite"/>
        </authorList>
    </citation>
    <scope>IDENTIFICATION</scope>
</reference>
<name>A0A0M3HYF6_ASCLU</name>
<accession>A0A0M3HYF6</accession>
<dbReference type="WBParaSite" id="ALUE_0000854501-mRNA-1">
    <property type="protein sequence ID" value="ALUE_0000854501-mRNA-1"/>
    <property type="gene ID" value="ALUE_0000854501"/>
</dbReference>
<evidence type="ECO:0000313" key="2">
    <source>
        <dbReference type="WBParaSite" id="ALUE_0000854501-mRNA-1"/>
    </source>
</evidence>
<keyword evidence="1" id="KW-1185">Reference proteome</keyword>
<dbReference type="AlphaFoldDB" id="A0A0M3HYF6"/>
<evidence type="ECO:0000313" key="1">
    <source>
        <dbReference type="Proteomes" id="UP000036681"/>
    </source>
</evidence>
<protein>
    <submittedName>
        <fullName evidence="2">Secreted protein</fullName>
    </submittedName>
</protein>
<organism evidence="1 2">
    <name type="scientific">Ascaris lumbricoides</name>
    <name type="common">Giant roundworm</name>
    <dbReference type="NCBI Taxonomy" id="6252"/>
    <lineage>
        <taxon>Eukaryota</taxon>
        <taxon>Metazoa</taxon>
        <taxon>Ecdysozoa</taxon>
        <taxon>Nematoda</taxon>
        <taxon>Chromadorea</taxon>
        <taxon>Rhabditida</taxon>
        <taxon>Spirurina</taxon>
        <taxon>Ascaridomorpha</taxon>
        <taxon>Ascaridoidea</taxon>
        <taxon>Ascarididae</taxon>
        <taxon>Ascaris</taxon>
    </lineage>
</organism>
<dbReference type="Proteomes" id="UP000036681">
    <property type="component" value="Unplaced"/>
</dbReference>